<dbReference type="EC" id="2.7.13.3" evidence="2"/>
<dbReference type="PROSITE" id="PS50110">
    <property type="entry name" value="RESPONSE_REGULATORY"/>
    <property type="match status" value="1"/>
</dbReference>
<proteinExistence type="predicted"/>
<dbReference type="Gene3D" id="3.30.565.10">
    <property type="entry name" value="Histidine kinase-like ATPase, C-terminal domain"/>
    <property type="match status" value="1"/>
</dbReference>
<dbReference type="Gene3D" id="1.10.287.130">
    <property type="match status" value="1"/>
</dbReference>
<dbReference type="Gene3D" id="3.40.50.2300">
    <property type="match status" value="1"/>
</dbReference>
<dbReference type="SMART" id="SM00448">
    <property type="entry name" value="REC"/>
    <property type="match status" value="1"/>
</dbReference>
<dbReference type="InterPro" id="IPR004358">
    <property type="entry name" value="Sig_transdc_His_kin-like_C"/>
</dbReference>
<feature type="coiled-coil region" evidence="5">
    <location>
        <begin position="253"/>
        <end position="302"/>
    </location>
</feature>
<dbReference type="SUPFAM" id="SSF52172">
    <property type="entry name" value="CheY-like"/>
    <property type="match status" value="1"/>
</dbReference>
<evidence type="ECO:0000259" key="8">
    <source>
        <dbReference type="PROSITE" id="PS50110"/>
    </source>
</evidence>
<dbReference type="RefSeq" id="WP_142836095.1">
    <property type="nucleotide sequence ID" value="NZ_VFSV01000057.1"/>
</dbReference>
<dbReference type="SMART" id="SM00388">
    <property type="entry name" value="HisKA"/>
    <property type="match status" value="1"/>
</dbReference>
<evidence type="ECO:0000259" key="7">
    <source>
        <dbReference type="PROSITE" id="PS50109"/>
    </source>
</evidence>
<sequence length="807" mass="89671">MLKFLQAFRDIIRRTGSHHSVQRRIWDRAMFVIRNLSAETKFVLRSVALVAIVLAAVISAIQFFSVRQSYSEQRANMDQMRTEFLKMISNDLASYNLISLEYDMSVLRQIDGFISIELTDRFDNLLYAIDAPLPAEDLLPETITTDLYSARGQYVGNAKLVLGTPSLKTLLQQSVLMALFIFALTFVPLAYLAYRFIRTYVTSPLSELREACGSFTPEGRHVSVQGQFHGQFGKFIQAFNKMQAEKNARDDHNKALVQTLNQQKRELGLLNQELSETAKARAEDARRRLIEAEALRNVLRETGSVLSIVGNDGRLQQACFGAPCPTEFSGLMTQGDFSIHHVREVLTEQNFEISTVAMHDCGPESDQSEADLGYDLTVSRGHAHHWIVSRVRINRDAEALILRDVTLLTNAELQLRQSQKMDALGVLASGVAHDFNNILTIIFGALENLKAGLDSDSDSDNDVDVAMAASERASAVVRQLLRYSATVEPDEHVISPSAKLYELEPLLRATLGPNIHTTIDSQTDCDVLCDPDLIDAAVINLATNAAYAMDGAGQIDIVLRDALPQEILEVHRLHGRATSERYVVLSLADTGCGVRADLVDRIFEPFFTTKSRGTGTGLGLSMVFGMCSRAGGAVLHEHNEPCGSRFKLVLPVASSDLTPRKIQMEVTERPLQGRSLLIIDDEDVILDVQSRLFANAGATVRTCATLEQFQTLVQQGDLRDIDFVLSDYTMCGWSGLTVARALEQHNANVDLFIVTGNAMMIDRDSMTYPYEIIEKPLSSLEIIQILGRADRRRTETTGFKISQMDIV</sequence>
<dbReference type="Pfam" id="PF00072">
    <property type="entry name" value="Response_reg"/>
    <property type="match status" value="1"/>
</dbReference>
<evidence type="ECO:0000256" key="6">
    <source>
        <dbReference type="SAM" id="Phobius"/>
    </source>
</evidence>
<dbReference type="InterPro" id="IPR001789">
    <property type="entry name" value="Sig_transdc_resp-reg_receiver"/>
</dbReference>
<feature type="modified residue" description="4-aspartylphosphate" evidence="4">
    <location>
        <position position="727"/>
    </location>
</feature>
<dbReference type="Proteomes" id="UP000318590">
    <property type="component" value="Unassembled WGS sequence"/>
</dbReference>
<feature type="transmembrane region" description="Helical" evidence="6">
    <location>
        <begin position="42"/>
        <end position="64"/>
    </location>
</feature>
<dbReference type="InterPro" id="IPR036890">
    <property type="entry name" value="HATPase_C_sf"/>
</dbReference>
<name>A0A547PLL3_9RHOB</name>
<evidence type="ECO:0000256" key="3">
    <source>
        <dbReference type="ARBA" id="ARBA00022553"/>
    </source>
</evidence>
<gene>
    <name evidence="9" type="ORF">FEV53_17855</name>
</gene>
<keyword evidence="6" id="KW-0472">Membrane</keyword>
<dbReference type="GO" id="GO:0000155">
    <property type="term" value="F:phosphorelay sensor kinase activity"/>
    <property type="evidence" value="ECO:0007669"/>
    <property type="project" value="InterPro"/>
</dbReference>
<dbReference type="SUPFAM" id="SSF55874">
    <property type="entry name" value="ATPase domain of HSP90 chaperone/DNA topoisomerase II/histidine kinase"/>
    <property type="match status" value="1"/>
</dbReference>
<dbReference type="InterPro" id="IPR003661">
    <property type="entry name" value="HisK_dim/P_dom"/>
</dbReference>
<dbReference type="SMART" id="SM00387">
    <property type="entry name" value="HATPase_c"/>
    <property type="match status" value="1"/>
</dbReference>
<reference evidence="9 10" key="1">
    <citation type="submission" date="2019-06" db="EMBL/GenBank/DDBJ databases">
        <title>Paenimaribius caenipelagi gen. nov., sp. nov., isolated from a tidal flat.</title>
        <authorList>
            <person name="Yoon J.-H."/>
        </authorList>
    </citation>
    <scope>NUCLEOTIDE SEQUENCE [LARGE SCALE GENOMIC DNA]</scope>
    <source>
        <strain evidence="9 10">JBTF-M29</strain>
    </source>
</reference>
<dbReference type="PROSITE" id="PS50109">
    <property type="entry name" value="HIS_KIN"/>
    <property type="match status" value="1"/>
</dbReference>
<dbReference type="EMBL" id="VFSV01000057">
    <property type="protein sequence ID" value="TRD15031.1"/>
    <property type="molecule type" value="Genomic_DNA"/>
</dbReference>
<dbReference type="Pfam" id="PF02518">
    <property type="entry name" value="HATPase_c"/>
    <property type="match status" value="1"/>
</dbReference>
<keyword evidence="10" id="KW-1185">Reference proteome</keyword>
<evidence type="ECO:0000313" key="10">
    <source>
        <dbReference type="Proteomes" id="UP000318590"/>
    </source>
</evidence>
<dbReference type="InterPro" id="IPR036097">
    <property type="entry name" value="HisK_dim/P_sf"/>
</dbReference>
<keyword evidence="3 4" id="KW-0597">Phosphoprotein</keyword>
<accession>A0A547PLL3</accession>
<comment type="catalytic activity">
    <reaction evidence="1">
        <text>ATP + protein L-histidine = ADP + protein N-phospho-L-histidine.</text>
        <dbReference type="EC" id="2.7.13.3"/>
    </reaction>
</comment>
<dbReference type="OrthoDB" id="9796100at2"/>
<dbReference type="AlphaFoldDB" id="A0A547PLL3"/>
<keyword evidence="6" id="KW-1133">Transmembrane helix</keyword>
<dbReference type="InterPro" id="IPR011006">
    <property type="entry name" value="CheY-like_superfamily"/>
</dbReference>
<dbReference type="PRINTS" id="PR00344">
    <property type="entry name" value="BCTRLSENSOR"/>
</dbReference>
<keyword evidence="6" id="KW-0812">Transmembrane</keyword>
<dbReference type="CDD" id="cd00156">
    <property type="entry name" value="REC"/>
    <property type="match status" value="1"/>
</dbReference>
<feature type="transmembrane region" description="Helical" evidence="6">
    <location>
        <begin position="175"/>
        <end position="194"/>
    </location>
</feature>
<dbReference type="InterPro" id="IPR003594">
    <property type="entry name" value="HATPase_dom"/>
</dbReference>
<dbReference type="InterPro" id="IPR005467">
    <property type="entry name" value="His_kinase_dom"/>
</dbReference>
<evidence type="ECO:0000256" key="5">
    <source>
        <dbReference type="SAM" id="Coils"/>
    </source>
</evidence>
<evidence type="ECO:0000256" key="2">
    <source>
        <dbReference type="ARBA" id="ARBA00012438"/>
    </source>
</evidence>
<evidence type="ECO:0000256" key="4">
    <source>
        <dbReference type="PROSITE-ProRule" id="PRU00169"/>
    </source>
</evidence>
<dbReference type="Pfam" id="PF00512">
    <property type="entry name" value="HisKA"/>
    <property type="match status" value="1"/>
</dbReference>
<keyword evidence="5" id="KW-0175">Coiled coil</keyword>
<comment type="caution">
    <text evidence="9">The sequence shown here is derived from an EMBL/GenBank/DDBJ whole genome shotgun (WGS) entry which is preliminary data.</text>
</comment>
<feature type="domain" description="Histidine kinase" evidence="7">
    <location>
        <begin position="430"/>
        <end position="654"/>
    </location>
</feature>
<dbReference type="SUPFAM" id="SSF47384">
    <property type="entry name" value="Homodimeric domain of signal transducing histidine kinase"/>
    <property type="match status" value="1"/>
</dbReference>
<evidence type="ECO:0000313" key="9">
    <source>
        <dbReference type="EMBL" id="TRD15031.1"/>
    </source>
</evidence>
<dbReference type="PANTHER" id="PTHR43065:SF49">
    <property type="entry name" value="HISTIDINE KINASE"/>
    <property type="match status" value="1"/>
</dbReference>
<protein>
    <recommendedName>
        <fullName evidence="2">histidine kinase</fullName>
        <ecNumber evidence="2">2.7.13.3</ecNumber>
    </recommendedName>
</protein>
<organism evidence="9 10">
    <name type="scientific">Palleronia caenipelagi</name>
    <dbReference type="NCBI Taxonomy" id="2489174"/>
    <lineage>
        <taxon>Bacteria</taxon>
        <taxon>Pseudomonadati</taxon>
        <taxon>Pseudomonadota</taxon>
        <taxon>Alphaproteobacteria</taxon>
        <taxon>Rhodobacterales</taxon>
        <taxon>Roseobacteraceae</taxon>
        <taxon>Palleronia</taxon>
    </lineage>
</organism>
<feature type="domain" description="Response regulatory" evidence="8">
    <location>
        <begin position="675"/>
        <end position="790"/>
    </location>
</feature>
<evidence type="ECO:0000256" key="1">
    <source>
        <dbReference type="ARBA" id="ARBA00000085"/>
    </source>
</evidence>
<dbReference type="PANTHER" id="PTHR43065">
    <property type="entry name" value="SENSOR HISTIDINE KINASE"/>
    <property type="match status" value="1"/>
</dbReference>